<dbReference type="RefSeq" id="WP_147140139.1">
    <property type="nucleotide sequence ID" value="NZ_BAABIJ010000002.1"/>
</dbReference>
<keyword evidence="2" id="KW-1185">Reference proteome</keyword>
<evidence type="ECO:0000313" key="1">
    <source>
        <dbReference type="EMBL" id="TWJ12774.1"/>
    </source>
</evidence>
<gene>
    <name evidence="1" type="ORF">LX16_3538</name>
</gene>
<dbReference type="EMBL" id="VLLL01000006">
    <property type="protein sequence ID" value="TWJ12774.1"/>
    <property type="molecule type" value="Genomic_DNA"/>
</dbReference>
<dbReference type="Proteomes" id="UP000321617">
    <property type="component" value="Unassembled WGS sequence"/>
</dbReference>
<dbReference type="AlphaFoldDB" id="A0A562V4F8"/>
<reference evidence="1 2" key="1">
    <citation type="journal article" date="2013" name="Stand. Genomic Sci.">
        <title>Genomic Encyclopedia of Type Strains, Phase I: The one thousand microbial genomes (KMG-I) project.</title>
        <authorList>
            <person name="Kyrpides N.C."/>
            <person name="Woyke T."/>
            <person name="Eisen J.A."/>
            <person name="Garrity G."/>
            <person name="Lilburn T.G."/>
            <person name="Beck B.J."/>
            <person name="Whitman W.B."/>
            <person name="Hugenholtz P."/>
            <person name="Klenk H.P."/>
        </authorList>
    </citation>
    <scope>NUCLEOTIDE SEQUENCE [LARGE SCALE GENOMIC DNA]</scope>
    <source>
        <strain evidence="1 2">DSM 45044</strain>
    </source>
</reference>
<evidence type="ECO:0000313" key="2">
    <source>
        <dbReference type="Proteomes" id="UP000321617"/>
    </source>
</evidence>
<proteinExistence type="predicted"/>
<protein>
    <submittedName>
        <fullName evidence="1">Uncharacterized protein</fullName>
    </submittedName>
</protein>
<dbReference type="OrthoDB" id="3689408at2"/>
<name>A0A562V4F8_9ACTN</name>
<sequence>METAGRNVAGADAPLDEVDAANLAAVRRLQDALDPMPEDLVAGVRFALSLEQLDAEVASLVEQSKVDARAGVDTAEQARTIIFESSTVTVMVTVALLDDDRIRVDGWLSPEGEYRVELRTPSDQFRTESDVMGRFVIESAPRGIFRLVIRPPRGRHGNPPVVITPSVVID</sequence>
<accession>A0A562V4F8</accession>
<organism evidence="1 2">
    <name type="scientific">Stackebrandtia albiflava</name>
    <dbReference type="NCBI Taxonomy" id="406432"/>
    <lineage>
        <taxon>Bacteria</taxon>
        <taxon>Bacillati</taxon>
        <taxon>Actinomycetota</taxon>
        <taxon>Actinomycetes</taxon>
        <taxon>Glycomycetales</taxon>
        <taxon>Glycomycetaceae</taxon>
        <taxon>Stackebrandtia</taxon>
    </lineage>
</organism>
<comment type="caution">
    <text evidence="1">The sequence shown here is derived from an EMBL/GenBank/DDBJ whole genome shotgun (WGS) entry which is preliminary data.</text>
</comment>